<comment type="caution">
    <text evidence="1">The sequence shown here is derived from an EMBL/GenBank/DDBJ whole genome shotgun (WGS) entry which is preliminary data.</text>
</comment>
<proteinExistence type="predicted"/>
<gene>
    <name evidence="1" type="ORF">CYJ91_12290</name>
</gene>
<dbReference type="Proteomes" id="UP000234212">
    <property type="component" value="Unassembled WGS sequence"/>
</dbReference>
<evidence type="ECO:0000313" key="1">
    <source>
        <dbReference type="EMBL" id="PLA55493.1"/>
    </source>
</evidence>
<name>A0AAP8IXR0_LACRH</name>
<organism evidence="1 2">
    <name type="scientific">Lacticaseibacillus rhamnosus</name>
    <name type="common">Lactobacillus rhamnosus</name>
    <dbReference type="NCBI Taxonomy" id="47715"/>
    <lineage>
        <taxon>Bacteria</taxon>
        <taxon>Bacillati</taxon>
        <taxon>Bacillota</taxon>
        <taxon>Bacilli</taxon>
        <taxon>Lactobacillales</taxon>
        <taxon>Lactobacillaceae</taxon>
        <taxon>Lacticaseibacillus</taxon>
    </lineage>
</organism>
<protein>
    <submittedName>
        <fullName evidence="1">Uncharacterized protein</fullName>
    </submittedName>
</protein>
<sequence>MTIKNDADQVSQMKGGDRRMDYEEELETKGYIDCLLHELHEQPQLIRQTNIEEVVERTKEEIIRDGFHGYELRRHVFRMILRIDFILTTESVRLSQEGRDAIDELRRIANGQKKEDPRRFLRIRRFLAQRFQHHMQ</sequence>
<accession>A0AAP8IXR0</accession>
<reference evidence="1 2" key="1">
    <citation type="submission" date="2017-12" db="EMBL/GenBank/DDBJ databases">
        <title>Phylogenetic diversity of female urinary microbiome.</title>
        <authorList>
            <person name="Thomas-White K."/>
            <person name="Wolfe A.J."/>
        </authorList>
    </citation>
    <scope>NUCLEOTIDE SEQUENCE [LARGE SCALE GENOMIC DNA]</scope>
    <source>
        <strain evidence="1 2">UMB0004</strain>
    </source>
</reference>
<dbReference type="AlphaFoldDB" id="A0AAP8IXR0"/>
<dbReference type="RefSeq" id="WP_049171125.1">
    <property type="nucleotide sequence ID" value="NZ_CP017063.1"/>
</dbReference>
<dbReference type="EMBL" id="PKJX01000008">
    <property type="protein sequence ID" value="PLA55493.1"/>
    <property type="molecule type" value="Genomic_DNA"/>
</dbReference>
<evidence type="ECO:0000313" key="2">
    <source>
        <dbReference type="Proteomes" id="UP000234212"/>
    </source>
</evidence>
<dbReference type="GeneID" id="69832770"/>